<accession>A0A8X6U0R2</accession>
<reference evidence="1" key="1">
    <citation type="submission" date="2020-08" db="EMBL/GenBank/DDBJ databases">
        <title>Multicomponent nature underlies the extraordinary mechanical properties of spider dragline silk.</title>
        <authorList>
            <person name="Kono N."/>
            <person name="Nakamura H."/>
            <person name="Mori M."/>
            <person name="Yoshida Y."/>
            <person name="Ohtoshi R."/>
            <person name="Malay A.D."/>
            <person name="Moran D.A.P."/>
            <person name="Tomita M."/>
            <person name="Numata K."/>
            <person name="Arakawa K."/>
        </authorList>
    </citation>
    <scope>NUCLEOTIDE SEQUENCE</scope>
</reference>
<comment type="caution">
    <text evidence="1">The sequence shown here is derived from an EMBL/GenBank/DDBJ whole genome shotgun (WGS) entry which is preliminary data.</text>
</comment>
<protein>
    <submittedName>
        <fullName evidence="1">Uncharacterized protein</fullName>
    </submittedName>
</protein>
<proteinExistence type="predicted"/>
<dbReference type="EMBL" id="BMAW01115878">
    <property type="protein sequence ID" value="GFT68077.1"/>
    <property type="molecule type" value="Genomic_DNA"/>
</dbReference>
<dbReference type="Proteomes" id="UP000887013">
    <property type="component" value="Unassembled WGS sequence"/>
</dbReference>
<organism evidence="1 2">
    <name type="scientific">Nephila pilipes</name>
    <name type="common">Giant wood spider</name>
    <name type="synonym">Nephila maculata</name>
    <dbReference type="NCBI Taxonomy" id="299642"/>
    <lineage>
        <taxon>Eukaryota</taxon>
        <taxon>Metazoa</taxon>
        <taxon>Ecdysozoa</taxon>
        <taxon>Arthropoda</taxon>
        <taxon>Chelicerata</taxon>
        <taxon>Arachnida</taxon>
        <taxon>Araneae</taxon>
        <taxon>Araneomorphae</taxon>
        <taxon>Entelegynae</taxon>
        <taxon>Araneoidea</taxon>
        <taxon>Nephilidae</taxon>
        <taxon>Nephila</taxon>
    </lineage>
</organism>
<evidence type="ECO:0000313" key="1">
    <source>
        <dbReference type="EMBL" id="GFT68077.1"/>
    </source>
</evidence>
<gene>
    <name evidence="1" type="primary">C0J52_15984</name>
    <name evidence="1" type="ORF">NPIL_676991</name>
</gene>
<dbReference type="AlphaFoldDB" id="A0A8X6U0R2"/>
<keyword evidence="2" id="KW-1185">Reference proteome</keyword>
<dbReference type="OrthoDB" id="7935844at2759"/>
<name>A0A8X6U0R2_NEPPI</name>
<evidence type="ECO:0000313" key="2">
    <source>
        <dbReference type="Proteomes" id="UP000887013"/>
    </source>
</evidence>
<sequence>MASEYSIEERKKISVWMEVFQSPSIVQERFRSWTLWNTPLHLTSGWKFHWMGSFHDCMSYSNRERFVRTEENIILLQEAVVVSPNKSTRTLSPEI</sequence>